<name>B4G2U9_DROPE</name>
<protein>
    <submittedName>
        <fullName evidence="2">GL23973</fullName>
    </submittedName>
</protein>
<keyword evidence="1" id="KW-0472">Membrane</keyword>
<organism evidence="3">
    <name type="scientific">Drosophila persimilis</name>
    <name type="common">Fruit fly</name>
    <dbReference type="NCBI Taxonomy" id="7234"/>
    <lineage>
        <taxon>Eukaryota</taxon>
        <taxon>Metazoa</taxon>
        <taxon>Ecdysozoa</taxon>
        <taxon>Arthropoda</taxon>
        <taxon>Hexapoda</taxon>
        <taxon>Insecta</taxon>
        <taxon>Pterygota</taxon>
        <taxon>Neoptera</taxon>
        <taxon>Endopterygota</taxon>
        <taxon>Diptera</taxon>
        <taxon>Brachycera</taxon>
        <taxon>Muscomorpha</taxon>
        <taxon>Ephydroidea</taxon>
        <taxon>Drosophilidae</taxon>
        <taxon>Drosophila</taxon>
        <taxon>Sophophora</taxon>
    </lineage>
</organism>
<keyword evidence="3" id="KW-1185">Reference proteome</keyword>
<dbReference type="eggNOG" id="KOG1418">
    <property type="taxonomic scope" value="Eukaryota"/>
</dbReference>
<gene>
    <name evidence="2" type="primary">Dper\GL23973</name>
    <name evidence="2" type="ORF">Dper_GL23973</name>
</gene>
<evidence type="ECO:0000256" key="1">
    <source>
        <dbReference type="SAM" id="Phobius"/>
    </source>
</evidence>
<dbReference type="Gene3D" id="1.10.287.70">
    <property type="match status" value="1"/>
</dbReference>
<dbReference type="OrthoDB" id="297496at2759"/>
<evidence type="ECO:0000313" key="2">
    <source>
        <dbReference type="EMBL" id="EDW24144.1"/>
    </source>
</evidence>
<accession>B4G2U9</accession>
<reference evidence="2 3" key="1">
    <citation type="journal article" date="2007" name="Nature">
        <title>Evolution of genes and genomes on the Drosophila phylogeny.</title>
        <authorList>
            <consortium name="Drosophila 12 Genomes Consortium"/>
            <person name="Clark A.G."/>
            <person name="Eisen M.B."/>
            <person name="Smith D.R."/>
            <person name="Bergman C.M."/>
            <person name="Oliver B."/>
            <person name="Markow T.A."/>
            <person name="Kaufman T.C."/>
            <person name="Kellis M."/>
            <person name="Gelbart W."/>
            <person name="Iyer V.N."/>
            <person name="Pollard D.A."/>
            <person name="Sackton T.B."/>
            <person name="Larracuente A.M."/>
            <person name="Singh N.D."/>
            <person name="Abad J.P."/>
            <person name="Abt D.N."/>
            <person name="Adryan B."/>
            <person name="Aguade M."/>
            <person name="Akashi H."/>
            <person name="Anderson W.W."/>
            <person name="Aquadro C.F."/>
            <person name="Ardell D.H."/>
            <person name="Arguello R."/>
            <person name="Artieri C.G."/>
            <person name="Barbash D.A."/>
            <person name="Barker D."/>
            <person name="Barsanti P."/>
            <person name="Batterham P."/>
            <person name="Batzoglou S."/>
            <person name="Begun D."/>
            <person name="Bhutkar A."/>
            <person name="Blanco E."/>
            <person name="Bosak S.A."/>
            <person name="Bradley R.K."/>
            <person name="Brand A.D."/>
            <person name="Brent M.R."/>
            <person name="Brooks A.N."/>
            <person name="Brown R.H."/>
            <person name="Butlin R.K."/>
            <person name="Caggese C."/>
            <person name="Calvi B.R."/>
            <person name="Bernardo de Carvalho A."/>
            <person name="Caspi A."/>
            <person name="Castrezana S."/>
            <person name="Celniker S.E."/>
            <person name="Chang J.L."/>
            <person name="Chapple C."/>
            <person name="Chatterji S."/>
            <person name="Chinwalla A."/>
            <person name="Civetta A."/>
            <person name="Clifton S.W."/>
            <person name="Comeron J.M."/>
            <person name="Costello J.C."/>
            <person name="Coyne J.A."/>
            <person name="Daub J."/>
            <person name="David R.G."/>
            <person name="Delcher A.L."/>
            <person name="Delehaunty K."/>
            <person name="Do C.B."/>
            <person name="Ebling H."/>
            <person name="Edwards K."/>
            <person name="Eickbush T."/>
            <person name="Evans J.D."/>
            <person name="Filipski A."/>
            <person name="Findeiss S."/>
            <person name="Freyhult E."/>
            <person name="Fulton L."/>
            <person name="Fulton R."/>
            <person name="Garcia A.C."/>
            <person name="Gardiner A."/>
            <person name="Garfield D.A."/>
            <person name="Garvin B.E."/>
            <person name="Gibson G."/>
            <person name="Gilbert D."/>
            <person name="Gnerre S."/>
            <person name="Godfrey J."/>
            <person name="Good R."/>
            <person name="Gotea V."/>
            <person name="Gravely B."/>
            <person name="Greenberg A.J."/>
            <person name="Griffiths-Jones S."/>
            <person name="Gross S."/>
            <person name="Guigo R."/>
            <person name="Gustafson E.A."/>
            <person name="Haerty W."/>
            <person name="Hahn M.W."/>
            <person name="Halligan D.L."/>
            <person name="Halpern A.L."/>
            <person name="Halter G.M."/>
            <person name="Han M.V."/>
            <person name="Heger A."/>
            <person name="Hillier L."/>
            <person name="Hinrichs A.S."/>
            <person name="Holmes I."/>
            <person name="Hoskins R.A."/>
            <person name="Hubisz M.J."/>
            <person name="Hultmark D."/>
            <person name="Huntley M.A."/>
            <person name="Jaffe D.B."/>
            <person name="Jagadeeshan S."/>
            <person name="Jeck W.R."/>
            <person name="Johnson J."/>
            <person name="Jones C.D."/>
            <person name="Jordan W.C."/>
            <person name="Karpen G.H."/>
            <person name="Kataoka E."/>
            <person name="Keightley P.D."/>
            <person name="Kheradpour P."/>
            <person name="Kirkness E.F."/>
            <person name="Koerich L.B."/>
            <person name="Kristiansen K."/>
            <person name="Kudrna D."/>
            <person name="Kulathinal R.J."/>
            <person name="Kumar S."/>
            <person name="Kwok R."/>
            <person name="Lander E."/>
            <person name="Langley C.H."/>
            <person name="Lapoint R."/>
            <person name="Lazzaro B.P."/>
            <person name="Lee S.J."/>
            <person name="Levesque L."/>
            <person name="Li R."/>
            <person name="Lin C.F."/>
            <person name="Lin M.F."/>
            <person name="Lindblad-Toh K."/>
            <person name="Llopart A."/>
            <person name="Long M."/>
            <person name="Low L."/>
            <person name="Lozovsky E."/>
            <person name="Lu J."/>
            <person name="Luo M."/>
            <person name="Machado C.A."/>
            <person name="Makalowski W."/>
            <person name="Marzo M."/>
            <person name="Matsuda M."/>
            <person name="Matzkin L."/>
            <person name="McAllister B."/>
            <person name="McBride C.S."/>
            <person name="McKernan B."/>
            <person name="McKernan K."/>
            <person name="Mendez-Lago M."/>
            <person name="Minx P."/>
            <person name="Mollenhauer M.U."/>
            <person name="Montooth K."/>
            <person name="Mount S.M."/>
            <person name="Mu X."/>
            <person name="Myers E."/>
            <person name="Negre B."/>
            <person name="Newfeld S."/>
            <person name="Nielsen R."/>
            <person name="Noor M.A."/>
            <person name="O'Grady P."/>
            <person name="Pachter L."/>
            <person name="Papaceit M."/>
            <person name="Parisi M.J."/>
            <person name="Parisi M."/>
            <person name="Parts L."/>
            <person name="Pedersen J.S."/>
            <person name="Pesole G."/>
            <person name="Phillippy A.M."/>
            <person name="Ponting C.P."/>
            <person name="Pop M."/>
            <person name="Porcelli D."/>
            <person name="Powell J.R."/>
            <person name="Prohaska S."/>
            <person name="Pruitt K."/>
            <person name="Puig M."/>
            <person name="Quesneville H."/>
            <person name="Ram K.R."/>
            <person name="Rand D."/>
            <person name="Rasmussen M.D."/>
            <person name="Reed L.K."/>
            <person name="Reenan R."/>
            <person name="Reily A."/>
            <person name="Remington K.A."/>
            <person name="Rieger T.T."/>
            <person name="Ritchie M.G."/>
            <person name="Robin C."/>
            <person name="Rogers Y.H."/>
            <person name="Rohde C."/>
            <person name="Rozas J."/>
            <person name="Rubenfield M.J."/>
            <person name="Ruiz A."/>
            <person name="Russo S."/>
            <person name="Salzberg S.L."/>
            <person name="Sanchez-Gracia A."/>
            <person name="Saranga D.J."/>
            <person name="Sato H."/>
            <person name="Schaeffer S.W."/>
            <person name="Schatz M.C."/>
            <person name="Schlenke T."/>
            <person name="Schwartz R."/>
            <person name="Segarra C."/>
            <person name="Singh R.S."/>
            <person name="Sirot L."/>
            <person name="Sirota M."/>
            <person name="Sisneros N.B."/>
            <person name="Smith C.D."/>
            <person name="Smith T.F."/>
            <person name="Spieth J."/>
            <person name="Stage D.E."/>
            <person name="Stark A."/>
            <person name="Stephan W."/>
            <person name="Strausberg R.L."/>
            <person name="Strempel S."/>
            <person name="Sturgill D."/>
            <person name="Sutton G."/>
            <person name="Sutton G.G."/>
            <person name="Tao W."/>
            <person name="Teichmann S."/>
            <person name="Tobari Y.N."/>
            <person name="Tomimura Y."/>
            <person name="Tsolas J.M."/>
            <person name="Valente V.L."/>
            <person name="Venter E."/>
            <person name="Venter J.C."/>
            <person name="Vicario S."/>
            <person name="Vieira F.G."/>
            <person name="Vilella A.J."/>
            <person name="Villasante A."/>
            <person name="Walenz B."/>
            <person name="Wang J."/>
            <person name="Wasserman M."/>
            <person name="Watts T."/>
            <person name="Wilson D."/>
            <person name="Wilson R.K."/>
            <person name="Wing R.A."/>
            <person name="Wolfner M.F."/>
            <person name="Wong A."/>
            <person name="Wong G.K."/>
            <person name="Wu C.I."/>
            <person name="Wu G."/>
            <person name="Yamamoto D."/>
            <person name="Yang H.P."/>
            <person name="Yang S.P."/>
            <person name="Yorke J.A."/>
            <person name="Yoshida K."/>
            <person name="Zdobnov E."/>
            <person name="Zhang P."/>
            <person name="Zhang Y."/>
            <person name="Zimin A.V."/>
            <person name="Baldwin J."/>
            <person name="Abdouelleil A."/>
            <person name="Abdulkadir J."/>
            <person name="Abebe A."/>
            <person name="Abera B."/>
            <person name="Abreu J."/>
            <person name="Acer S.C."/>
            <person name="Aftuck L."/>
            <person name="Alexander A."/>
            <person name="An P."/>
            <person name="Anderson E."/>
            <person name="Anderson S."/>
            <person name="Arachi H."/>
            <person name="Azer M."/>
            <person name="Bachantsang P."/>
            <person name="Barry A."/>
            <person name="Bayul T."/>
            <person name="Berlin A."/>
            <person name="Bessette D."/>
            <person name="Bloom T."/>
            <person name="Blye J."/>
            <person name="Boguslavskiy L."/>
            <person name="Bonnet C."/>
            <person name="Boukhgalter B."/>
            <person name="Bourzgui I."/>
            <person name="Brown A."/>
            <person name="Cahill P."/>
            <person name="Channer S."/>
            <person name="Cheshatsang Y."/>
            <person name="Chuda L."/>
            <person name="Citroen M."/>
            <person name="Collymore A."/>
            <person name="Cooke P."/>
            <person name="Costello M."/>
            <person name="D'Aco K."/>
            <person name="Daza R."/>
            <person name="De Haan G."/>
            <person name="DeGray S."/>
            <person name="DeMaso C."/>
            <person name="Dhargay N."/>
            <person name="Dooley K."/>
            <person name="Dooley E."/>
            <person name="Doricent M."/>
            <person name="Dorje P."/>
            <person name="Dorjee K."/>
            <person name="Dupes A."/>
            <person name="Elong R."/>
            <person name="Falk J."/>
            <person name="Farina A."/>
            <person name="Faro S."/>
            <person name="Ferguson D."/>
            <person name="Fisher S."/>
            <person name="Foley C.D."/>
            <person name="Franke A."/>
            <person name="Friedrich D."/>
            <person name="Gadbois L."/>
            <person name="Gearin G."/>
            <person name="Gearin C.R."/>
            <person name="Giannoukos G."/>
            <person name="Goode T."/>
            <person name="Graham J."/>
            <person name="Grandbois E."/>
            <person name="Grewal S."/>
            <person name="Gyaltsen K."/>
            <person name="Hafez N."/>
            <person name="Hagos B."/>
            <person name="Hall J."/>
            <person name="Henson C."/>
            <person name="Hollinger A."/>
            <person name="Honan T."/>
            <person name="Huard M.D."/>
            <person name="Hughes L."/>
            <person name="Hurhula B."/>
            <person name="Husby M.E."/>
            <person name="Kamat A."/>
            <person name="Kanga B."/>
            <person name="Kashin S."/>
            <person name="Khazanovich D."/>
            <person name="Kisner P."/>
            <person name="Lance K."/>
            <person name="Lara M."/>
            <person name="Lee W."/>
            <person name="Lennon N."/>
            <person name="Letendre F."/>
            <person name="LeVine R."/>
            <person name="Lipovsky A."/>
            <person name="Liu X."/>
            <person name="Liu J."/>
            <person name="Liu S."/>
            <person name="Lokyitsang T."/>
            <person name="Lokyitsang Y."/>
            <person name="Lubonja R."/>
            <person name="Lui A."/>
            <person name="MacDonald P."/>
            <person name="Magnisalis V."/>
            <person name="Maru K."/>
            <person name="Matthews C."/>
            <person name="McCusker W."/>
            <person name="McDonough S."/>
            <person name="Mehta T."/>
            <person name="Meldrim J."/>
            <person name="Meneus L."/>
            <person name="Mihai O."/>
            <person name="Mihalev A."/>
            <person name="Mihova T."/>
            <person name="Mittelman R."/>
            <person name="Mlenga V."/>
            <person name="Montmayeur A."/>
            <person name="Mulrain L."/>
            <person name="Navidi A."/>
            <person name="Naylor J."/>
            <person name="Negash T."/>
            <person name="Nguyen T."/>
            <person name="Nguyen N."/>
            <person name="Nicol R."/>
            <person name="Norbu C."/>
            <person name="Norbu N."/>
            <person name="Novod N."/>
            <person name="O'Neill B."/>
            <person name="Osman S."/>
            <person name="Markiewicz E."/>
            <person name="Oyono O.L."/>
            <person name="Patti C."/>
            <person name="Phunkhang P."/>
            <person name="Pierre F."/>
            <person name="Priest M."/>
            <person name="Raghuraman S."/>
            <person name="Rege F."/>
            <person name="Reyes R."/>
            <person name="Rise C."/>
            <person name="Rogov P."/>
            <person name="Ross K."/>
            <person name="Ryan E."/>
            <person name="Settipalli S."/>
            <person name="Shea T."/>
            <person name="Sherpa N."/>
            <person name="Shi L."/>
            <person name="Shih D."/>
            <person name="Sparrow T."/>
            <person name="Spaulding J."/>
            <person name="Stalker J."/>
            <person name="Stange-Thomann N."/>
            <person name="Stavropoulos S."/>
            <person name="Stone C."/>
            <person name="Strader C."/>
            <person name="Tesfaye S."/>
            <person name="Thomson T."/>
            <person name="Thoulutsang Y."/>
            <person name="Thoulutsang D."/>
            <person name="Topham K."/>
            <person name="Topping I."/>
            <person name="Tsamla T."/>
            <person name="Vassiliev H."/>
            <person name="Vo A."/>
            <person name="Wangchuk T."/>
            <person name="Wangdi T."/>
            <person name="Weiand M."/>
            <person name="Wilkinson J."/>
            <person name="Wilson A."/>
            <person name="Yadav S."/>
            <person name="Young G."/>
            <person name="Yu Q."/>
            <person name="Zembek L."/>
            <person name="Zhong D."/>
            <person name="Zimmer A."/>
            <person name="Zwirko Z."/>
            <person name="Jaffe D.B."/>
            <person name="Alvarez P."/>
            <person name="Brockman W."/>
            <person name="Butler J."/>
            <person name="Chin C."/>
            <person name="Gnerre S."/>
            <person name="Grabherr M."/>
            <person name="Kleber M."/>
            <person name="Mauceli E."/>
            <person name="MacCallum I."/>
        </authorList>
    </citation>
    <scope>NUCLEOTIDE SEQUENCE [LARGE SCALE GENOMIC DNA]</scope>
    <source>
        <strain evidence="3">MSH-3 / Tucson 14011-0111.49</strain>
    </source>
</reference>
<dbReference type="SUPFAM" id="SSF81324">
    <property type="entry name" value="Voltage-gated potassium channels"/>
    <property type="match status" value="1"/>
</dbReference>
<dbReference type="EMBL" id="CH479179">
    <property type="protein sequence ID" value="EDW24144.1"/>
    <property type="molecule type" value="Genomic_DNA"/>
</dbReference>
<evidence type="ECO:0000313" key="3">
    <source>
        <dbReference type="Proteomes" id="UP000008744"/>
    </source>
</evidence>
<dbReference type="STRING" id="7234.B4G2U9"/>
<proteinExistence type="predicted"/>
<keyword evidence="1" id="KW-1133">Transmembrane helix</keyword>
<keyword evidence="1" id="KW-0812">Transmembrane</keyword>
<dbReference type="AlphaFoldDB" id="B4G2U9"/>
<feature type="transmembrane region" description="Helical" evidence="1">
    <location>
        <begin position="62"/>
        <end position="83"/>
    </location>
</feature>
<dbReference type="Proteomes" id="UP000008744">
    <property type="component" value="Unassembled WGS sequence"/>
</dbReference>
<sequence length="121" mass="13246">MNNAVAAMQNHETHAAIFALIAKGGVTRGCRGGRSLGTSHPETPTSPYPEIYEVDDEFNLPVSVALLLLISYILVGSAGYVMLESDWELLDYFYNVFISLSPTALATWCRPGQHDTPDEID</sequence>
<dbReference type="HOGENOM" id="CLU_2040507_0_0_1"/>